<feature type="region of interest" description="Disordered" evidence="6">
    <location>
        <begin position="126"/>
        <end position="171"/>
    </location>
</feature>
<dbReference type="CDD" id="cd12148">
    <property type="entry name" value="fungal_TF_MHR"/>
    <property type="match status" value="1"/>
</dbReference>
<name>A0AAJ8MVT3_9TREE</name>
<evidence type="ECO:0000313" key="8">
    <source>
        <dbReference type="EMBL" id="WWD16946.1"/>
    </source>
</evidence>
<evidence type="ECO:0000256" key="4">
    <source>
        <dbReference type="ARBA" id="ARBA00023163"/>
    </source>
</evidence>
<keyword evidence="2" id="KW-0479">Metal-binding</keyword>
<protein>
    <recommendedName>
        <fullName evidence="7">Zn(2)-C6 fungal-type domain-containing protein</fullName>
    </recommendedName>
</protein>
<feature type="region of interest" description="Disordered" evidence="6">
    <location>
        <begin position="83"/>
        <end position="112"/>
    </location>
</feature>
<dbReference type="SUPFAM" id="SSF57701">
    <property type="entry name" value="Zn2/Cys6 DNA-binding domain"/>
    <property type="match status" value="1"/>
</dbReference>
<dbReference type="CDD" id="cd00067">
    <property type="entry name" value="GAL4"/>
    <property type="match status" value="1"/>
</dbReference>
<organism evidence="8 9">
    <name type="scientific">Kwoniella shandongensis</name>
    <dbReference type="NCBI Taxonomy" id="1734106"/>
    <lineage>
        <taxon>Eukaryota</taxon>
        <taxon>Fungi</taxon>
        <taxon>Dikarya</taxon>
        <taxon>Basidiomycota</taxon>
        <taxon>Agaricomycotina</taxon>
        <taxon>Tremellomycetes</taxon>
        <taxon>Tremellales</taxon>
        <taxon>Cryptococcaceae</taxon>
        <taxon>Kwoniella</taxon>
    </lineage>
</organism>
<dbReference type="InterPro" id="IPR007219">
    <property type="entry name" value="XnlR_reg_dom"/>
</dbReference>
<reference evidence="8" key="1">
    <citation type="submission" date="2017-08" db="EMBL/GenBank/DDBJ databases">
        <authorList>
            <person name="Cuomo C."/>
            <person name="Billmyre B."/>
            <person name="Heitman J."/>
        </authorList>
    </citation>
    <scope>NUCLEOTIDE SEQUENCE</scope>
    <source>
        <strain evidence="8">CBS 12478</strain>
    </source>
</reference>
<keyword evidence="9" id="KW-1185">Reference proteome</keyword>
<dbReference type="GO" id="GO:0006351">
    <property type="term" value="P:DNA-templated transcription"/>
    <property type="evidence" value="ECO:0007669"/>
    <property type="project" value="InterPro"/>
</dbReference>
<dbReference type="GO" id="GO:0005634">
    <property type="term" value="C:nucleus"/>
    <property type="evidence" value="ECO:0007669"/>
    <property type="project" value="UniProtKB-SubCell"/>
</dbReference>
<dbReference type="InterPro" id="IPR001138">
    <property type="entry name" value="Zn2Cys6_DnaBD"/>
</dbReference>
<dbReference type="AlphaFoldDB" id="A0AAJ8MVT3"/>
<evidence type="ECO:0000256" key="1">
    <source>
        <dbReference type="ARBA" id="ARBA00004123"/>
    </source>
</evidence>
<dbReference type="KEGG" id="ksn:43590372"/>
<feature type="compositionally biased region" description="Low complexity" evidence="6">
    <location>
        <begin position="146"/>
        <end position="158"/>
    </location>
</feature>
<reference evidence="8" key="2">
    <citation type="submission" date="2024-01" db="EMBL/GenBank/DDBJ databases">
        <title>Comparative genomics of Cryptococcus and Kwoniella reveals pathogenesis evolution and contrasting modes of karyotype evolution via chromosome fusion or intercentromeric recombination.</title>
        <authorList>
            <person name="Coelho M.A."/>
            <person name="David-Palma M."/>
            <person name="Shea T."/>
            <person name="Bowers K."/>
            <person name="McGinley-Smith S."/>
            <person name="Mohammad A.W."/>
            <person name="Gnirke A."/>
            <person name="Yurkov A.M."/>
            <person name="Nowrousian M."/>
            <person name="Sun S."/>
            <person name="Cuomo C.A."/>
            <person name="Heitman J."/>
        </authorList>
    </citation>
    <scope>NUCLEOTIDE SEQUENCE</scope>
    <source>
        <strain evidence="8">CBS 12478</strain>
    </source>
</reference>
<proteinExistence type="predicted"/>
<dbReference type="GO" id="GO:0003677">
    <property type="term" value="F:DNA binding"/>
    <property type="evidence" value="ECO:0007669"/>
    <property type="project" value="InterPro"/>
</dbReference>
<evidence type="ECO:0000259" key="7">
    <source>
        <dbReference type="PROSITE" id="PS50048"/>
    </source>
</evidence>
<evidence type="ECO:0000256" key="6">
    <source>
        <dbReference type="SAM" id="MobiDB-lite"/>
    </source>
</evidence>
<dbReference type="PANTHER" id="PTHR47338:SF5">
    <property type="entry name" value="ZN(II)2CYS6 TRANSCRIPTION FACTOR (EUROFUNG)"/>
    <property type="match status" value="1"/>
</dbReference>
<dbReference type="InterPro" id="IPR050815">
    <property type="entry name" value="TF_fung"/>
</dbReference>
<evidence type="ECO:0000256" key="3">
    <source>
        <dbReference type="ARBA" id="ARBA00023015"/>
    </source>
</evidence>
<dbReference type="PROSITE" id="PS50048">
    <property type="entry name" value="ZN2_CY6_FUNGAL_2"/>
    <property type="match status" value="1"/>
</dbReference>
<gene>
    <name evidence="8" type="ORF">CI109_101378</name>
</gene>
<dbReference type="PANTHER" id="PTHR47338">
    <property type="entry name" value="ZN(II)2CYS6 TRANSCRIPTION FACTOR (EUROFUNG)-RELATED"/>
    <property type="match status" value="1"/>
</dbReference>
<dbReference type="RefSeq" id="XP_031859432.2">
    <property type="nucleotide sequence ID" value="XM_032006219.2"/>
</dbReference>
<keyword evidence="5" id="KW-0539">Nucleus</keyword>
<accession>A0AAJ8MVT3</accession>
<dbReference type="Pfam" id="PF04082">
    <property type="entry name" value="Fungal_trans"/>
    <property type="match status" value="1"/>
</dbReference>
<feature type="domain" description="Zn(2)-C6 fungal-type" evidence="7">
    <location>
        <begin position="38"/>
        <end position="74"/>
    </location>
</feature>
<evidence type="ECO:0000313" key="9">
    <source>
        <dbReference type="Proteomes" id="UP000322225"/>
    </source>
</evidence>
<keyword evidence="3" id="KW-0805">Transcription regulation</keyword>
<evidence type="ECO:0000256" key="2">
    <source>
        <dbReference type="ARBA" id="ARBA00022723"/>
    </source>
</evidence>
<dbReference type="GO" id="GO:0008270">
    <property type="term" value="F:zinc ion binding"/>
    <property type="evidence" value="ECO:0007669"/>
    <property type="project" value="InterPro"/>
</dbReference>
<dbReference type="Proteomes" id="UP000322225">
    <property type="component" value="Chromosome 3"/>
</dbReference>
<dbReference type="InterPro" id="IPR036864">
    <property type="entry name" value="Zn2-C6_fun-type_DNA-bd_sf"/>
</dbReference>
<evidence type="ECO:0000256" key="5">
    <source>
        <dbReference type="ARBA" id="ARBA00023242"/>
    </source>
</evidence>
<comment type="subcellular location">
    <subcellularLocation>
        <location evidence="1">Nucleus</location>
    </subcellularLocation>
</comment>
<sequence length="766" mass="84321">MYAAMSPVMFDHNDTASVDAAPLQTPTSSTTLRRGTIACRRCRRLRSKCLNDNGDGVPPCRGCRSAGKAEECIFVRGNSVVDRRDRPRPRKRSRHSDTNSTGKDGSNDAPTTHATIHATIHDLAHEPGNFDPFLSNNQVGPTELLSSPSTQQRRSPPRGVILPQPEPASSFDHYASARQTHESPLQSNTSTGILYMNKRDRAGDNRIDEQEAADGDSGPNDDINTLGLMQEELEEAAEIYFSSFYQVGFLHRASFLRRIKNAPNSISPFLVYAILSLTAGASNSLVQRRGGTAEEARRHYKDKAMLMLAEQCLMPSLECIQALYLLGLNDWGTGCGPRSWMLIGMGLRMAELLRLERSETYKGIQSSSSETEQITAESSRRTVWSLLIADDSLAVGFGSASTPKLEVTIQTPCDEDDWEFGSIPTHMSPESASRSLMGNTLSVMSLWSRAARWAAATQRGQSISAPWEPNSEFLEIDRQCLDFISGLSNRLKFSSGVLAVHRHRRTDMALTHLHLMYHGAHILLRRMHLPNMLAYLDPQTTYGQSPIATRKSTVPPPDFWRRHAETACRSASEVISMSLEYLAGRKGITPRGFTPLMCFVLFLAGTMMCYLVRWPSLCPELAHEAESKIISALNLLSELERDISVAGRWHSVLGHLHQAVTNPESSGDIAAEEEGVMLSTTSEDIGQSDPLGVLAGLAVSRPFSSTTNLSRQSSQYSHPVENGVSDTDMGQMQTHVFNLDMFGTFDLSTSDLATALGFSQVDFSGI</sequence>
<dbReference type="SMART" id="SM00906">
    <property type="entry name" value="Fungal_trans"/>
    <property type="match status" value="1"/>
</dbReference>
<dbReference type="GeneID" id="43590372"/>
<keyword evidence="4" id="KW-0804">Transcription</keyword>
<dbReference type="GO" id="GO:0000981">
    <property type="term" value="F:DNA-binding transcription factor activity, RNA polymerase II-specific"/>
    <property type="evidence" value="ECO:0007669"/>
    <property type="project" value="InterPro"/>
</dbReference>
<dbReference type="EMBL" id="CP144053">
    <property type="protein sequence ID" value="WWD16946.1"/>
    <property type="molecule type" value="Genomic_DNA"/>
</dbReference>
<dbReference type="PROSITE" id="PS00463">
    <property type="entry name" value="ZN2_CY6_FUNGAL_1"/>
    <property type="match status" value="1"/>
</dbReference>